<dbReference type="EMBL" id="LMWJ01000025">
    <property type="protein sequence ID" value="KUM69948.1"/>
    <property type="molecule type" value="Genomic_DNA"/>
</dbReference>
<accession>A0A124GWI6</accession>
<evidence type="ECO:0000313" key="3">
    <source>
        <dbReference type="Proteomes" id="UP000054024"/>
    </source>
</evidence>
<keyword evidence="3" id="KW-1185">Reference proteome</keyword>
<evidence type="ECO:0000313" key="2">
    <source>
        <dbReference type="EMBL" id="KUM69948.1"/>
    </source>
</evidence>
<dbReference type="STRING" id="146536.AQI70_30395"/>
<sequence length="215" mass="22365">MDKHEDSACQLAGWADGVLERLAAQEELDGALLAAMGRSPSIHEETLARMAEAVRSAALGLGPEGCALAAGIPERLLQHWQLRNPSFAAAMASASALARSNAPGGHGRPAHLSSAALSVVLKAIRAGARHTVAAAVAGVPLKALNGLRRRHPEVDALILAARRARPKRADRRGVSAYEHGYRLVRVDDSASPAPPGSPADTPSKLQGVVEEACRG</sequence>
<feature type="region of interest" description="Disordered" evidence="1">
    <location>
        <begin position="185"/>
        <end position="215"/>
    </location>
</feature>
<comment type="caution">
    <text evidence="2">The sequence shown here is derived from an EMBL/GenBank/DDBJ whole genome shotgun (WGS) entry which is preliminary data.</text>
</comment>
<gene>
    <name evidence="2" type="ORF">AQI70_30395</name>
</gene>
<proteinExistence type="predicted"/>
<organism evidence="2 3">
    <name type="scientific">Streptomyces curacoi</name>
    <dbReference type="NCBI Taxonomy" id="146536"/>
    <lineage>
        <taxon>Bacteria</taxon>
        <taxon>Bacillati</taxon>
        <taxon>Actinomycetota</taxon>
        <taxon>Actinomycetes</taxon>
        <taxon>Kitasatosporales</taxon>
        <taxon>Streptomycetaceae</taxon>
        <taxon>Streptomyces</taxon>
    </lineage>
</organism>
<dbReference type="RefSeq" id="WP_062155670.1">
    <property type="nucleotide sequence ID" value="NZ_KQ947993.1"/>
</dbReference>
<dbReference type="OrthoDB" id="4317543at2"/>
<protein>
    <submittedName>
        <fullName evidence="2">Uncharacterized protein</fullName>
    </submittedName>
</protein>
<reference evidence="2 3" key="1">
    <citation type="submission" date="2015-10" db="EMBL/GenBank/DDBJ databases">
        <title>Draft genome sequence of Streptomyces curacoi DSM 40107, type strain for the species Streptomyces curacoi.</title>
        <authorList>
            <person name="Ruckert C."/>
            <person name="Winkler A."/>
            <person name="Kalinowski J."/>
            <person name="Kampfer P."/>
            <person name="Glaeser S."/>
        </authorList>
    </citation>
    <scope>NUCLEOTIDE SEQUENCE [LARGE SCALE GENOMIC DNA]</scope>
    <source>
        <strain evidence="2 3">DSM 40107</strain>
    </source>
</reference>
<dbReference type="AlphaFoldDB" id="A0A124GWI6"/>
<evidence type="ECO:0000256" key="1">
    <source>
        <dbReference type="SAM" id="MobiDB-lite"/>
    </source>
</evidence>
<dbReference type="Proteomes" id="UP000054024">
    <property type="component" value="Unassembled WGS sequence"/>
</dbReference>
<name>A0A124GWI6_9ACTN</name>